<feature type="transmembrane region" description="Helical" evidence="10">
    <location>
        <begin position="22"/>
        <end position="44"/>
    </location>
</feature>
<accession>A0A4Q9LSR3</accession>
<feature type="compositionally biased region" description="Basic and acidic residues" evidence="9">
    <location>
        <begin position="65"/>
        <end position="91"/>
    </location>
</feature>
<keyword evidence="4" id="KW-0698">rRNA processing</keyword>
<feature type="transmembrane region" description="Helical" evidence="10">
    <location>
        <begin position="239"/>
        <end position="259"/>
    </location>
</feature>
<evidence type="ECO:0000256" key="9">
    <source>
        <dbReference type="SAM" id="MobiDB-lite"/>
    </source>
</evidence>
<evidence type="ECO:0000256" key="1">
    <source>
        <dbReference type="ARBA" id="ARBA00009462"/>
    </source>
</evidence>
<keyword evidence="10" id="KW-1133">Transmembrane helix</keyword>
<reference evidence="11 12" key="1">
    <citation type="submission" date="2017-12" db="EMBL/GenBank/DDBJ databases">
        <authorList>
            <person name="Pombert J.-F."/>
            <person name="Haag K.L."/>
            <person name="Ebert D."/>
        </authorList>
    </citation>
    <scope>NUCLEOTIDE SEQUENCE [LARGE SCALE GENOMIC DNA]</scope>
    <source>
        <strain evidence="11">IL-G-3</strain>
    </source>
</reference>
<dbReference type="Proteomes" id="UP000292282">
    <property type="component" value="Unassembled WGS sequence"/>
</dbReference>
<keyword evidence="3" id="KW-0690">Ribosome biogenesis</keyword>
<evidence type="ECO:0000256" key="7">
    <source>
        <dbReference type="ARBA" id="ARBA00031779"/>
    </source>
</evidence>
<evidence type="ECO:0000256" key="2">
    <source>
        <dbReference type="ARBA" id="ARBA00021838"/>
    </source>
</evidence>
<evidence type="ECO:0000256" key="4">
    <source>
        <dbReference type="ARBA" id="ARBA00022552"/>
    </source>
</evidence>
<keyword evidence="10" id="KW-0472">Membrane</keyword>
<dbReference type="SUPFAM" id="SSF144210">
    <property type="entry name" value="Nop10-like SnoRNP"/>
    <property type="match status" value="1"/>
</dbReference>
<feature type="region of interest" description="Disordered" evidence="9">
    <location>
        <begin position="56"/>
        <end position="93"/>
    </location>
</feature>
<dbReference type="Pfam" id="PF04135">
    <property type="entry name" value="Nop10p"/>
    <property type="match status" value="1"/>
</dbReference>
<sequence>MSENQNQDEQGNNGEGKNWLKIILTIVLVIIGISILGFIIYYLMVKYGSSSSAGGAALAPKSKGSTKEGKESKESSSKDNSSKDNGKDKESALIGEPLKQSAESMAYSSFHPESNIASKEEKSEKKKKGAKSALHEGFDIKNDLFAQKEVYQPGSVSVTKTLLYNFSVIKTPLYNFSVTNTLYIPLTLLFITTVSKTLYITNTYLRPLIQHYYKLSPPYLTLVLLRPFITHYYPLYNKYVSKTLYLTLLLLTSFYFLFLKCPLKMLYHYLEDNIRKYTLKENNNTIQSHPCKFSPVDELSEYRVVIKKRFKIKPFEE</sequence>
<dbReference type="InterPro" id="IPR036756">
    <property type="entry name" value="H/ACA_rnp_Nop10_sf"/>
</dbReference>
<evidence type="ECO:0000256" key="6">
    <source>
        <dbReference type="ARBA" id="ARBA00030185"/>
    </source>
</evidence>
<dbReference type="VEuPathDB" id="MicrosporidiaDB:CWI38_1110p0040"/>
<dbReference type="GO" id="GO:0006364">
    <property type="term" value="P:rRNA processing"/>
    <property type="evidence" value="ECO:0007669"/>
    <property type="project" value="UniProtKB-KW"/>
</dbReference>
<comment type="similarity">
    <text evidence="1">Belongs to the NOP10 family.</text>
</comment>
<dbReference type="GO" id="GO:0001522">
    <property type="term" value="P:pseudouridine synthesis"/>
    <property type="evidence" value="ECO:0007669"/>
    <property type="project" value="InterPro"/>
</dbReference>
<name>A0A4Q9LSR3_9MICR</name>
<dbReference type="Gene3D" id="2.20.28.40">
    <property type="entry name" value="H/ACA ribonucleoprotein complex, subunit Nop10"/>
    <property type="match status" value="1"/>
</dbReference>
<dbReference type="OrthoDB" id="13807at2759"/>
<evidence type="ECO:0000256" key="8">
    <source>
        <dbReference type="ARBA" id="ARBA00032266"/>
    </source>
</evidence>
<evidence type="ECO:0000313" key="11">
    <source>
        <dbReference type="EMBL" id="TBU11628.1"/>
    </source>
</evidence>
<dbReference type="InterPro" id="IPR007264">
    <property type="entry name" value="H/ACA_rnp_Nop10"/>
</dbReference>
<proteinExistence type="inferred from homology"/>
<gene>
    <name evidence="11" type="ORF">CWI38_1110p0040</name>
</gene>
<dbReference type="GO" id="GO:0030515">
    <property type="term" value="F:snoRNA binding"/>
    <property type="evidence" value="ECO:0007669"/>
    <property type="project" value="InterPro"/>
</dbReference>
<keyword evidence="5" id="KW-0687">Ribonucleoprotein</keyword>
<keyword evidence="10" id="KW-0812">Transmembrane</keyword>
<keyword evidence="12" id="KW-1185">Reference proteome</keyword>
<dbReference type="AlphaFoldDB" id="A0A4Q9LSR3"/>
<protein>
    <recommendedName>
        <fullName evidence="2">H/ACA ribonucleoprotein complex subunit NOP10</fullName>
    </recommendedName>
    <alternativeName>
        <fullName evidence="6">Nucleolar protein 10</fullName>
    </alternativeName>
    <alternativeName>
        <fullName evidence="7">Nucleolar protein family A member 3</fullName>
    </alternativeName>
    <alternativeName>
        <fullName evidence="8">snoRNP protein NOP10</fullName>
    </alternativeName>
</protein>
<comment type="caution">
    <text evidence="11">The sequence shown here is derived from an EMBL/GenBank/DDBJ whole genome shotgun (WGS) entry which is preliminary data.</text>
</comment>
<organism evidence="11 12">
    <name type="scientific">Hamiltosporidium tvaerminnensis</name>
    <dbReference type="NCBI Taxonomy" id="1176355"/>
    <lineage>
        <taxon>Eukaryota</taxon>
        <taxon>Fungi</taxon>
        <taxon>Fungi incertae sedis</taxon>
        <taxon>Microsporidia</taxon>
        <taxon>Dubosqiidae</taxon>
        <taxon>Hamiltosporidium</taxon>
    </lineage>
</organism>
<dbReference type="EMBL" id="PITK01001110">
    <property type="protein sequence ID" value="TBU11628.1"/>
    <property type="molecule type" value="Genomic_DNA"/>
</dbReference>
<dbReference type="GO" id="GO:1990904">
    <property type="term" value="C:ribonucleoprotein complex"/>
    <property type="evidence" value="ECO:0007669"/>
    <property type="project" value="UniProtKB-KW"/>
</dbReference>
<evidence type="ECO:0000256" key="5">
    <source>
        <dbReference type="ARBA" id="ARBA00023274"/>
    </source>
</evidence>
<evidence type="ECO:0000256" key="3">
    <source>
        <dbReference type="ARBA" id="ARBA00022517"/>
    </source>
</evidence>
<evidence type="ECO:0000313" key="12">
    <source>
        <dbReference type="Proteomes" id="UP000292282"/>
    </source>
</evidence>
<evidence type="ECO:0000256" key="10">
    <source>
        <dbReference type="SAM" id="Phobius"/>
    </source>
</evidence>
<feature type="transmembrane region" description="Helical" evidence="10">
    <location>
        <begin position="182"/>
        <end position="200"/>
    </location>
</feature>